<proteinExistence type="predicted"/>
<accession>A0ABQ8X9F1</accession>
<dbReference type="InterPro" id="IPR025533">
    <property type="entry name" value="DUF4419"/>
</dbReference>
<name>A0ABQ8X9F1_9EUKA</name>
<comment type="caution">
    <text evidence="1">The sequence shown here is derived from an EMBL/GenBank/DDBJ whole genome shotgun (WGS) entry which is preliminary data.</text>
</comment>
<evidence type="ECO:0000313" key="2">
    <source>
        <dbReference type="Proteomes" id="UP001150062"/>
    </source>
</evidence>
<sequence>MTETKTETETKKNPQTIINLKTKTTKKNLEKQKHGSYLAKYFEQVNNLPKNRDTITIETTSSYNQEVITREDFQPNNHFIWLLHLSFCDHLPLVLTPDDIWLTLLQGFSIHINKHSAKYRSRFMQGAEKETIRVRHDGLVKGSTSSPWHEVFPMFSKELKSRIGEKNFGALVTSFSTTTPVIENAYTIMLMDIVKSYFDYRARTMCGIPEIRLEGTVEDWEDLYDRVATFEEYGLGWWVEKLRYVLKRIVQTIKSNGEGLEEFWESFYKWKSTSGGDRITGWVHCLFPYKNSQTRNPYCKNFDFEISLEPSIRNGLKRSDFPSGMSKVPFVWEYYNQEFEMDFYSGFTSLRQEEKDNGAIRTNIGWIVSHKLNSISQNLKKTRRNPKRTARKKY</sequence>
<dbReference type="PANTHER" id="PTHR31252:SF11">
    <property type="entry name" value="DUF4419 DOMAIN-CONTAINING PROTEIN"/>
    <property type="match status" value="1"/>
</dbReference>
<dbReference type="Proteomes" id="UP001150062">
    <property type="component" value="Unassembled WGS sequence"/>
</dbReference>
<dbReference type="Pfam" id="PF14388">
    <property type="entry name" value="DUF4419"/>
    <property type="match status" value="1"/>
</dbReference>
<organism evidence="1 2">
    <name type="scientific">Anaeramoeba flamelloides</name>
    <dbReference type="NCBI Taxonomy" id="1746091"/>
    <lineage>
        <taxon>Eukaryota</taxon>
        <taxon>Metamonada</taxon>
        <taxon>Anaeramoebidae</taxon>
        <taxon>Anaeramoeba</taxon>
    </lineage>
</organism>
<gene>
    <name evidence="1" type="ORF">M0813_07934</name>
</gene>
<keyword evidence="2" id="KW-1185">Reference proteome</keyword>
<evidence type="ECO:0000313" key="1">
    <source>
        <dbReference type="EMBL" id="KAJ6229316.1"/>
    </source>
</evidence>
<dbReference type="EMBL" id="JAOAOG010000322">
    <property type="protein sequence ID" value="KAJ6229316.1"/>
    <property type="molecule type" value="Genomic_DNA"/>
</dbReference>
<dbReference type="PANTHER" id="PTHR31252">
    <property type="entry name" value="DUF4419 DOMAIN-CONTAINING PROTEIN"/>
    <property type="match status" value="1"/>
</dbReference>
<reference evidence="1" key="1">
    <citation type="submission" date="2022-08" db="EMBL/GenBank/DDBJ databases">
        <title>Novel sulfate-reducing endosymbionts in the free-living metamonad Anaeramoeba.</title>
        <authorList>
            <person name="Jerlstrom-Hultqvist J."/>
            <person name="Cepicka I."/>
            <person name="Gallot-Lavallee L."/>
            <person name="Salas-Leiva D."/>
            <person name="Curtis B.A."/>
            <person name="Zahonova K."/>
            <person name="Pipaliya S."/>
            <person name="Dacks J."/>
            <person name="Roger A.J."/>
        </authorList>
    </citation>
    <scope>NUCLEOTIDE SEQUENCE</scope>
    <source>
        <strain evidence="1">Schooner1</strain>
    </source>
</reference>
<protein>
    <submittedName>
        <fullName evidence="1">Uncharacterized protein</fullName>
    </submittedName>
</protein>